<sequence>MKRLFHALMRGLKWIIVALICMEVFSFLVIVVTNFLVFGKPWEGSPAIYDAYAIFLNVDGVQPTLHNPPETAVAETGKPPRRLWLLGGSTMRGGWVKPGETIPSYLSAIINQPGNPDKVIVTNYGENSFNSLLETKYLQKLLIEADNFPDLIVFYDGANDCSYFDLYRTPQAHYGYRRLQGLIASYRQSYLSLLKPLNNAIYSSYSMELFDRFRQTVVPVYPNNPIPRKFAAETAKRYDHVRRLAEAYGARFLLVWQPIMWVETGKVAPRVREEENLFDVMGGRFLRVRQNFSTTYDMLMAHVKDKPYFVDFRNVLCDRTFPVYENDGVHLKPQGNRMVALRLAKLLRDRGWLKNSTVGSQQSAEIR</sequence>
<keyword evidence="1" id="KW-1133">Transmembrane helix</keyword>
<dbReference type="EMBL" id="DTGR01000184">
    <property type="protein sequence ID" value="HHS30390.1"/>
    <property type="molecule type" value="Genomic_DNA"/>
</dbReference>
<name>A0A7V6A5B2_9BACT</name>
<protein>
    <submittedName>
        <fullName evidence="2">SGNH/GDSL hydrolase family protein</fullName>
    </submittedName>
</protein>
<feature type="transmembrane region" description="Helical" evidence="1">
    <location>
        <begin position="12"/>
        <end position="38"/>
    </location>
</feature>
<gene>
    <name evidence="2" type="ORF">ENV52_11900</name>
</gene>
<comment type="caution">
    <text evidence="2">The sequence shown here is derived from an EMBL/GenBank/DDBJ whole genome shotgun (WGS) entry which is preliminary data.</text>
</comment>
<dbReference type="Gene3D" id="3.40.50.1110">
    <property type="entry name" value="SGNH hydrolase"/>
    <property type="match status" value="1"/>
</dbReference>
<keyword evidence="1" id="KW-0472">Membrane</keyword>
<reference evidence="2" key="1">
    <citation type="journal article" date="2020" name="mSystems">
        <title>Genome- and Community-Level Interaction Insights into Carbon Utilization and Element Cycling Functions of Hydrothermarchaeota in Hydrothermal Sediment.</title>
        <authorList>
            <person name="Zhou Z."/>
            <person name="Liu Y."/>
            <person name="Xu W."/>
            <person name="Pan J."/>
            <person name="Luo Z.H."/>
            <person name="Li M."/>
        </authorList>
    </citation>
    <scope>NUCLEOTIDE SEQUENCE [LARGE SCALE GENOMIC DNA]</scope>
    <source>
        <strain evidence="2">SpSt-767</strain>
    </source>
</reference>
<dbReference type="CDD" id="cd00229">
    <property type="entry name" value="SGNH_hydrolase"/>
    <property type="match status" value="1"/>
</dbReference>
<evidence type="ECO:0000313" key="2">
    <source>
        <dbReference type="EMBL" id="HHS30390.1"/>
    </source>
</evidence>
<organism evidence="2">
    <name type="scientific">Desulfobacca acetoxidans</name>
    <dbReference type="NCBI Taxonomy" id="60893"/>
    <lineage>
        <taxon>Bacteria</taxon>
        <taxon>Pseudomonadati</taxon>
        <taxon>Thermodesulfobacteriota</taxon>
        <taxon>Desulfobaccia</taxon>
        <taxon>Desulfobaccales</taxon>
        <taxon>Desulfobaccaceae</taxon>
        <taxon>Desulfobacca</taxon>
    </lineage>
</organism>
<accession>A0A7V6A5B2</accession>
<keyword evidence="2" id="KW-0378">Hydrolase</keyword>
<proteinExistence type="predicted"/>
<dbReference type="GO" id="GO:0016788">
    <property type="term" value="F:hydrolase activity, acting on ester bonds"/>
    <property type="evidence" value="ECO:0007669"/>
    <property type="project" value="UniProtKB-ARBA"/>
</dbReference>
<evidence type="ECO:0000256" key="1">
    <source>
        <dbReference type="SAM" id="Phobius"/>
    </source>
</evidence>
<keyword evidence="1" id="KW-0812">Transmembrane</keyword>
<dbReference type="InterPro" id="IPR036514">
    <property type="entry name" value="SGNH_hydro_sf"/>
</dbReference>
<dbReference type="AlphaFoldDB" id="A0A7V6A5B2"/>
<dbReference type="SUPFAM" id="SSF52266">
    <property type="entry name" value="SGNH hydrolase"/>
    <property type="match status" value="1"/>
</dbReference>